<proteinExistence type="predicted"/>
<reference evidence="1" key="2">
    <citation type="journal article" date="2015" name="Data Brief">
        <title>Shoot transcriptome of the giant reed, Arundo donax.</title>
        <authorList>
            <person name="Barrero R.A."/>
            <person name="Guerrero F.D."/>
            <person name="Moolhuijzen P."/>
            <person name="Goolsby J.A."/>
            <person name="Tidwell J."/>
            <person name="Bellgard S.E."/>
            <person name="Bellgard M.I."/>
        </authorList>
    </citation>
    <scope>NUCLEOTIDE SEQUENCE</scope>
    <source>
        <tissue evidence="1">Shoot tissue taken approximately 20 cm above the soil surface</tissue>
    </source>
</reference>
<dbReference type="EMBL" id="GBRH01189673">
    <property type="protein sequence ID" value="JAE08223.1"/>
    <property type="molecule type" value="Transcribed_RNA"/>
</dbReference>
<sequence>MILLQYVLSLQVVMTTTMMIHMCWSIAVQEVIAGTVKRGMTRSLRGVTLLLRGACLERTLSG</sequence>
<name>A0A0A9FIY2_ARUDO</name>
<accession>A0A0A9FIY2</accession>
<protein>
    <submittedName>
        <fullName evidence="1">Uncharacterized protein</fullName>
    </submittedName>
</protein>
<organism evidence="1">
    <name type="scientific">Arundo donax</name>
    <name type="common">Giant reed</name>
    <name type="synonym">Donax arundinaceus</name>
    <dbReference type="NCBI Taxonomy" id="35708"/>
    <lineage>
        <taxon>Eukaryota</taxon>
        <taxon>Viridiplantae</taxon>
        <taxon>Streptophyta</taxon>
        <taxon>Embryophyta</taxon>
        <taxon>Tracheophyta</taxon>
        <taxon>Spermatophyta</taxon>
        <taxon>Magnoliopsida</taxon>
        <taxon>Liliopsida</taxon>
        <taxon>Poales</taxon>
        <taxon>Poaceae</taxon>
        <taxon>PACMAD clade</taxon>
        <taxon>Arundinoideae</taxon>
        <taxon>Arundineae</taxon>
        <taxon>Arundo</taxon>
    </lineage>
</organism>
<reference evidence="1" key="1">
    <citation type="submission" date="2014-09" db="EMBL/GenBank/DDBJ databases">
        <authorList>
            <person name="Magalhaes I.L.F."/>
            <person name="Oliveira U."/>
            <person name="Santos F.R."/>
            <person name="Vidigal T.H.D.A."/>
            <person name="Brescovit A.D."/>
            <person name="Santos A.J."/>
        </authorList>
    </citation>
    <scope>NUCLEOTIDE SEQUENCE</scope>
    <source>
        <tissue evidence="1">Shoot tissue taken approximately 20 cm above the soil surface</tissue>
    </source>
</reference>
<evidence type="ECO:0000313" key="1">
    <source>
        <dbReference type="EMBL" id="JAE08223.1"/>
    </source>
</evidence>
<dbReference type="AlphaFoldDB" id="A0A0A9FIY2"/>